<accession>A0A0F9DKK8</accession>
<dbReference type="Gene3D" id="3.40.50.970">
    <property type="match status" value="1"/>
</dbReference>
<evidence type="ECO:0000313" key="4">
    <source>
        <dbReference type="EMBL" id="KKL62169.1"/>
    </source>
</evidence>
<dbReference type="InterPro" id="IPR051818">
    <property type="entry name" value="TPP_dependent_decarboxylase"/>
</dbReference>
<evidence type="ECO:0000259" key="3">
    <source>
        <dbReference type="Pfam" id="PF02776"/>
    </source>
</evidence>
<comment type="caution">
    <text evidence="4">The sequence shown here is derived from an EMBL/GenBank/DDBJ whole genome shotgun (WGS) entry which is preliminary data.</text>
</comment>
<protein>
    <recommendedName>
        <fullName evidence="3">Thiamine pyrophosphate enzyme N-terminal TPP-binding domain-containing protein</fullName>
    </recommendedName>
</protein>
<keyword evidence="1" id="KW-0210">Decarboxylase</keyword>
<dbReference type="SUPFAM" id="SSF52518">
    <property type="entry name" value="Thiamin diphosphate-binding fold (THDP-binding)"/>
    <property type="match status" value="1"/>
</dbReference>
<gene>
    <name evidence="4" type="ORF">LCGC14_2187880</name>
</gene>
<dbReference type="GO" id="GO:0016831">
    <property type="term" value="F:carboxy-lyase activity"/>
    <property type="evidence" value="ECO:0007669"/>
    <property type="project" value="UniProtKB-KW"/>
</dbReference>
<dbReference type="InterPro" id="IPR012001">
    <property type="entry name" value="Thiamin_PyroP_enz_TPP-bd_dom"/>
</dbReference>
<dbReference type="Pfam" id="PF02776">
    <property type="entry name" value="TPP_enzyme_N"/>
    <property type="match status" value="1"/>
</dbReference>
<sequence length="166" mass="18673">MPDHKQVMTAAKFMNQLQDSCDWYTGVPSGRLKAIYRAIPEDKYYFAPREDHAMAMAFGARLMGKKPVVFMQNSGVGYIGDVVCGLYNIYKTGVIMVVDCIGESPERPPQHVEWGYNRTVDVLVALGIWVRDLLHTENTVALVSNEAWRLNRPVAILIREGVINAN</sequence>
<dbReference type="PANTHER" id="PTHR42818:SF1">
    <property type="entry name" value="SULFOPYRUVATE DECARBOXYLASE"/>
    <property type="match status" value="1"/>
</dbReference>
<name>A0A0F9DKK8_9ZZZZ</name>
<dbReference type="CDD" id="cd07035">
    <property type="entry name" value="TPP_PYR_POX_like"/>
    <property type="match status" value="1"/>
</dbReference>
<dbReference type="GO" id="GO:0030976">
    <property type="term" value="F:thiamine pyrophosphate binding"/>
    <property type="evidence" value="ECO:0007669"/>
    <property type="project" value="InterPro"/>
</dbReference>
<organism evidence="4">
    <name type="scientific">marine sediment metagenome</name>
    <dbReference type="NCBI Taxonomy" id="412755"/>
    <lineage>
        <taxon>unclassified sequences</taxon>
        <taxon>metagenomes</taxon>
        <taxon>ecological metagenomes</taxon>
    </lineage>
</organism>
<dbReference type="PANTHER" id="PTHR42818">
    <property type="entry name" value="SULFOPYRUVATE DECARBOXYLASE SUBUNIT ALPHA"/>
    <property type="match status" value="1"/>
</dbReference>
<dbReference type="AlphaFoldDB" id="A0A0F9DKK8"/>
<feature type="domain" description="Thiamine pyrophosphate enzyme N-terminal TPP-binding" evidence="3">
    <location>
        <begin position="22"/>
        <end position="98"/>
    </location>
</feature>
<evidence type="ECO:0000256" key="1">
    <source>
        <dbReference type="ARBA" id="ARBA00022793"/>
    </source>
</evidence>
<evidence type="ECO:0000256" key="2">
    <source>
        <dbReference type="ARBA" id="ARBA00023239"/>
    </source>
</evidence>
<dbReference type="InterPro" id="IPR029061">
    <property type="entry name" value="THDP-binding"/>
</dbReference>
<keyword evidence="2" id="KW-0456">Lyase</keyword>
<dbReference type="EMBL" id="LAZR01028577">
    <property type="protein sequence ID" value="KKL62169.1"/>
    <property type="molecule type" value="Genomic_DNA"/>
</dbReference>
<reference evidence="4" key="1">
    <citation type="journal article" date="2015" name="Nature">
        <title>Complex archaea that bridge the gap between prokaryotes and eukaryotes.</title>
        <authorList>
            <person name="Spang A."/>
            <person name="Saw J.H."/>
            <person name="Jorgensen S.L."/>
            <person name="Zaremba-Niedzwiedzka K."/>
            <person name="Martijn J."/>
            <person name="Lind A.E."/>
            <person name="van Eijk R."/>
            <person name="Schleper C."/>
            <person name="Guy L."/>
            <person name="Ettema T.J."/>
        </authorList>
    </citation>
    <scope>NUCLEOTIDE SEQUENCE</scope>
</reference>
<proteinExistence type="predicted"/>